<dbReference type="Proteomes" id="UP000441389">
    <property type="component" value="Unassembled WGS sequence"/>
</dbReference>
<dbReference type="RefSeq" id="WP_157027913.1">
    <property type="nucleotide sequence ID" value="NZ_WQMS01000016.1"/>
</dbReference>
<sequence>MKAGAVIGIAIGIFAAFGTARAAPRGGLSVPADQVVAARRAAMAMSGVTLAALKAQAGAEDLKRAGFPARGLDAWAKALPGMFPPGSDMTSSEALPAVWADRAGFDAAARSFVTATAALAPAISANDKAAYTAALDQVDKTCSACHDKYRKPREKR</sequence>
<accession>A0A6I4J3Q1</accession>
<dbReference type="Pfam" id="PF01322">
    <property type="entry name" value="Cytochrom_C_2"/>
    <property type="match status" value="1"/>
</dbReference>
<keyword evidence="2" id="KW-1185">Reference proteome</keyword>
<evidence type="ECO:0008006" key="3">
    <source>
        <dbReference type="Google" id="ProtNLM"/>
    </source>
</evidence>
<dbReference type="InterPro" id="IPR010980">
    <property type="entry name" value="Cyt_c/b562"/>
</dbReference>
<gene>
    <name evidence="1" type="ORF">GON01_13605</name>
</gene>
<organism evidence="1 2">
    <name type="scientific">Sphingomonas horti</name>
    <dbReference type="NCBI Taxonomy" id="2682842"/>
    <lineage>
        <taxon>Bacteria</taxon>
        <taxon>Pseudomonadati</taxon>
        <taxon>Pseudomonadota</taxon>
        <taxon>Alphaproteobacteria</taxon>
        <taxon>Sphingomonadales</taxon>
        <taxon>Sphingomonadaceae</taxon>
        <taxon>Sphingomonas</taxon>
    </lineage>
</organism>
<dbReference type="Gene3D" id="1.20.120.10">
    <property type="entry name" value="Cytochrome c/b562"/>
    <property type="match status" value="1"/>
</dbReference>
<protein>
    <recommendedName>
        <fullName evidence="3">Cytochrome c</fullName>
    </recommendedName>
</protein>
<dbReference type="PROSITE" id="PS51009">
    <property type="entry name" value="CYTCII"/>
    <property type="match status" value="1"/>
</dbReference>
<dbReference type="InterPro" id="IPR002321">
    <property type="entry name" value="Cyt_c_II"/>
</dbReference>
<reference evidence="1 2" key="1">
    <citation type="submission" date="2019-12" db="EMBL/GenBank/DDBJ databases">
        <authorList>
            <person name="Huq M.A."/>
        </authorList>
    </citation>
    <scope>NUCLEOTIDE SEQUENCE [LARGE SCALE GENOMIC DNA]</scope>
    <source>
        <strain evidence="1 2">MAH-20</strain>
    </source>
</reference>
<comment type="caution">
    <text evidence="1">The sequence shown here is derived from an EMBL/GenBank/DDBJ whole genome shotgun (WGS) entry which is preliminary data.</text>
</comment>
<dbReference type="EMBL" id="WQMS01000016">
    <property type="protein sequence ID" value="MVO78966.1"/>
    <property type="molecule type" value="Genomic_DNA"/>
</dbReference>
<dbReference type="GO" id="GO:0022900">
    <property type="term" value="P:electron transport chain"/>
    <property type="evidence" value="ECO:0007669"/>
    <property type="project" value="InterPro"/>
</dbReference>
<evidence type="ECO:0000313" key="2">
    <source>
        <dbReference type="Proteomes" id="UP000441389"/>
    </source>
</evidence>
<dbReference type="GO" id="GO:0005506">
    <property type="term" value="F:iron ion binding"/>
    <property type="evidence" value="ECO:0007669"/>
    <property type="project" value="InterPro"/>
</dbReference>
<dbReference type="GO" id="GO:0009055">
    <property type="term" value="F:electron transfer activity"/>
    <property type="evidence" value="ECO:0007669"/>
    <property type="project" value="InterPro"/>
</dbReference>
<dbReference type="SUPFAM" id="SSF47175">
    <property type="entry name" value="Cytochromes"/>
    <property type="match status" value="1"/>
</dbReference>
<name>A0A6I4J3Q1_9SPHN</name>
<dbReference type="AlphaFoldDB" id="A0A6I4J3Q1"/>
<evidence type="ECO:0000313" key="1">
    <source>
        <dbReference type="EMBL" id="MVO78966.1"/>
    </source>
</evidence>
<proteinExistence type="predicted"/>
<dbReference type="GO" id="GO:0020037">
    <property type="term" value="F:heme binding"/>
    <property type="evidence" value="ECO:0007669"/>
    <property type="project" value="InterPro"/>
</dbReference>